<proteinExistence type="predicted"/>
<dbReference type="KEGG" id="spue:AB5L97_10120"/>
<evidence type="ECO:0000313" key="1">
    <source>
        <dbReference type="EMBL" id="XDP43684.1"/>
    </source>
</evidence>
<reference evidence="1" key="1">
    <citation type="submission" date="2024-07" db="EMBL/GenBank/DDBJ databases">
        <authorList>
            <person name="fu j."/>
        </authorList>
    </citation>
    <scope>NUCLEOTIDE SEQUENCE</scope>
    <source>
        <strain evidence="1">P10A9</strain>
    </source>
</reference>
<gene>
    <name evidence="1" type="ORF">AB5L97_10120</name>
</gene>
<sequence length="197" mass="21472">MPSPTIHPAPVTATPPILTAGSPFTAVELQAMEADGMVRRLVGRAYVPVRARTTAELRARALSAMLTARVRERAVAGRMTAAWILGCAPPPEMPVMLVESTRRLARLGTGERLLVHEVSFGDFDVLEIADLRVTSALRTAVDLAIHSEERIAVPVLRRLLAREGLGLTVGLMVRSLEGLPAQPHKKRARRILERLQS</sequence>
<organism evidence="1">
    <name type="scientific">Sinomonas puerhi</name>
    <dbReference type="NCBI Taxonomy" id="3238584"/>
    <lineage>
        <taxon>Bacteria</taxon>
        <taxon>Bacillati</taxon>
        <taxon>Actinomycetota</taxon>
        <taxon>Actinomycetes</taxon>
        <taxon>Micrococcales</taxon>
        <taxon>Micrococcaceae</taxon>
        <taxon>Sinomonas</taxon>
    </lineage>
</organism>
<accession>A0AB39KYG8</accession>
<dbReference type="AlphaFoldDB" id="A0AB39KYG8"/>
<dbReference type="EMBL" id="CP163302">
    <property type="protein sequence ID" value="XDP43684.1"/>
    <property type="molecule type" value="Genomic_DNA"/>
</dbReference>
<evidence type="ECO:0008006" key="2">
    <source>
        <dbReference type="Google" id="ProtNLM"/>
    </source>
</evidence>
<name>A0AB39KYG8_9MICC</name>
<protein>
    <recommendedName>
        <fullName evidence="2">AbiEi antitoxin of type IV toxin-antitoxin system</fullName>
    </recommendedName>
</protein>
<dbReference type="RefSeq" id="WP_369044622.1">
    <property type="nucleotide sequence ID" value="NZ_CP163302.1"/>
</dbReference>